<keyword evidence="4" id="KW-1185">Reference proteome</keyword>
<sequence length="90" mass="10292">MKTTIDTAGRLVIPKELRREAGLQPGTELEIRWRQGLIEIEPAPLPVKLKKRGRFLVALPDLPIERLTSETVERTRRQLTRNRAASSRPV</sequence>
<dbReference type="Proteomes" id="UP000199032">
    <property type="component" value="Unassembled WGS sequence"/>
</dbReference>
<dbReference type="PROSITE" id="PS51740">
    <property type="entry name" value="SPOVT_ABRB"/>
    <property type="match status" value="1"/>
</dbReference>
<evidence type="ECO:0000313" key="4">
    <source>
        <dbReference type="Proteomes" id="UP000199032"/>
    </source>
</evidence>
<dbReference type="Gene3D" id="2.10.260.10">
    <property type="match status" value="1"/>
</dbReference>
<proteinExistence type="predicted"/>
<name>A0A0S4LFQ2_9BACT</name>
<accession>A0A0S4LFQ2</accession>
<evidence type="ECO:0000313" key="3">
    <source>
        <dbReference type="EMBL" id="CUS34820.1"/>
    </source>
</evidence>
<keyword evidence="1" id="KW-0238">DNA-binding</keyword>
<dbReference type="RefSeq" id="WP_090747008.1">
    <property type="nucleotide sequence ID" value="NZ_CZQA01000004.1"/>
</dbReference>
<feature type="domain" description="SpoVT-AbrB" evidence="2">
    <location>
        <begin position="1"/>
        <end position="45"/>
    </location>
</feature>
<dbReference type="InterPro" id="IPR007159">
    <property type="entry name" value="SpoVT-AbrB_dom"/>
</dbReference>
<gene>
    <name evidence="3" type="primary">vapB</name>
    <name evidence="3" type="ORF">COMA1_120005</name>
</gene>
<reference evidence="3 4" key="1">
    <citation type="submission" date="2015-10" db="EMBL/GenBank/DDBJ databases">
        <authorList>
            <person name="Gilbert D.G."/>
        </authorList>
    </citation>
    <scope>NUCLEOTIDE SEQUENCE [LARGE SCALE GENOMIC DNA]</scope>
    <source>
        <strain evidence="3">COMA1</strain>
    </source>
</reference>
<dbReference type="OrthoDB" id="33406at2"/>
<dbReference type="GO" id="GO:0003677">
    <property type="term" value="F:DNA binding"/>
    <property type="evidence" value="ECO:0007669"/>
    <property type="project" value="UniProtKB-UniRule"/>
</dbReference>
<dbReference type="NCBIfam" id="TIGR01439">
    <property type="entry name" value="lp_hng_hel_AbrB"/>
    <property type="match status" value="1"/>
</dbReference>
<dbReference type="SUPFAM" id="SSF89447">
    <property type="entry name" value="AbrB/MazE/MraZ-like"/>
    <property type="match status" value="1"/>
</dbReference>
<dbReference type="AlphaFoldDB" id="A0A0S4LFQ2"/>
<dbReference type="SMART" id="SM00966">
    <property type="entry name" value="SpoVT_AbrB"/>
    <property type="match status" value="1"/>
</dbReference>
<dbReference type="EMBL" id="CZQA01000004">
    <property type="protein sequence ID" value="CUS34820.1"/>
    <property type="molecule type" value="Genomic_DNA"/>
</dbReference>
<evidence type="ECO:0000256" key="1">
    <source>
        <dbReference type="PROSITE-ProRule" id="PRU01076"/>
    </source>
</evidence>
<evidence type="ECO:0000259" key="2">
    <source>
        <dbReference type="PROSITE" id="PS51740"/>
    </source>
</evidence>
<dbReference type="InterPro" id="IPR037914">
    <property type="entry name" value="SpoVT-AbrB_sf"/>
</dbReference>
<protein>
    <submittedName>
        <fullName evidence="3">Antitoxin VapB40</fullName>
    </submittedName>
</protein>
<organism evidence="3 4">
    <name type="scientific">Candidatus Nitrospira nitrosa</name>
    <dbReference type="NCBI Taxonomy" id="1742972"/>
    <lineage>
        <taxon>Bacteria</taxon>
        <taxon>Pseudomonadati</taxon>
        <taxon>Nitrospirota</taxon>
        <taxon>Nitrospiria</taxon>
        <taxon>Nitrospirales</taxon>
        <taxon>Nitrospiraceae</taxon>
        <taxon>Nitrospira</taxon>
    </lineage>
</organism>
<dbReference type="Pfam" id="PF04014">
    <property type="entry name" value="MazE_antitoxin"/>
    <property type="match status" value="1"/>
</dbReference>